<feature type="compositionally biased region" description="Basic and acidic residues" evidence="1">
    <location>
        <begin position="52"/>
        <end position="63"/>
    </location>
</feature>
<dbReference type="AlphaFoldDB" id="A0A4Z2G418"/>
<evidence type="ECO:0000256" key="1">
    <source>
        <dbReference type="SAM" id="MobiDB-lite"/>
    </source>
</evidence>
<dbReference type="Proteomes" id="UP000314294">
    <property type="component" value="Unassembled WGS sequence"/>
</dbReference>
<sequence>MKHLRDLPSKSPFTETHIKATDVKGDSDIAALLIHWLSSSCANPDFNLPLSSERHPGSARDDVVLGASETPTPPPTRSEPPPVTPECQAEGIRRPAVLWAGRQNDSRHETERSADAPLAAEKERDVCGRTPRLHQPSLRTGAGRRSRAAEAVPLSSTGMKI</sequence>
<gene>
    <name evidence="2" type="ORF">EYF80_041756</name>
</gene>
<reference evidence="2 3" key="1">
    <citation type="submission" date="2019-03" db="EMBL/GenBank/DDBJ databases">
        <title>First draft genome of Liparis tanakae, snailfish: a comprehensive survey of snailfish specific genes.</title>
        <authorList>
            <person name="Kim W."/>
            <person name="Song I."/>
            <person name="Jeong J.-H."/>
            <person name="Kim D."/>
            <person name="Kim S."/>
            <person name="Ryu S."/>
            <person name="Song J.Y."/>
            <person name="Lee S.K."/>
        </authorList>
    </citation>
    <scope>NUCLEOTIDE SEQUENCE [LARGE SCALE GENOMIC DNA]</scope>
    <source>
        <tissue evidence="2">Muscle</tissue>
    </source>
</reference>
<feature type="compositionally biased region" description="Pro residues" evidence="1">
    <location>
        <begin position="71"/>
        <end position="84"/>
    </location>
</feature>
<organism evidence="2 3">
    <name type="scientific">Liparis tanakae</name>
    <name type="common">Tanaka's snailfish</name>
    <dbReference type="NCBI Taxonomy" id="230148"/>
    <lineage>
        <taxon>Eukaryota</taxon>
        <taxon>Metazoa</taxon>
        <taxon>Chordata</taxon>
        <taxon>Craniata</taxon>
        <taxon>Vertebrata</taxon>
        <taxon>Euteleostomi</taxon>
        <taxon>Actinopterygii</taxon>
        <taxon>Neopterygii</taxon>
        <taxon>Teleostei</taxon>
        <taxon>Neoteleostei</taxon>
        <taxon>Acanthomorphata</taxon>
        <taxon>Eupercaria</taxon>
        <taxon>Perciformes</taxon>
        <taxon>Cottioidei</taxon>
        <taxon>Cottales</taxon>
        <taxon>Liparidae</taxon>
        <taxon>Liparis</taxon>
    </lineage>
</organism>
<keyword evidence="3" id="KW-1185">Reference proteome</keyword>
<protein>
    <submittedName>
        <fullName evidence="2">Uncharacterized protein</fullName>
    </submittedName>
</protein>
<proteinExistence type="predicted"/>
<feature type="compositionally biased region" description="Basic and acidic residues" evidence="1">
    <location>
        <begin position="104"/>
        <end position="127"/>
    </location>
</feature>
<evidence type="ECO:0000313" key="2">
    <source>
        <dbReference type="EMBL" id="TNN48051.1"/>
    </source>
</evidence>
<dbReference type="EMBL" id="SRLO01000713">
    <property type="protein sequence ID" value="TNN48051.1"/>
    <property type="molecule type" value="Genomic_DNA"/>
</dbReference>
<name>A0A4Z2G418_9TELE</name>
<accession>A0A4Z2G418</accession>
<evidence type="ECO:0000313" key="3">
    <source>
        <dbReference type="Proteomes" id="UP000314294"/>
    </source>
</evidence>
<comment type="caution">
    <text evidence="2">The sequence shown here is derived from an EMBL/GenBank/DDBJ whole genome shotgun (WGS) entry which is preliminary data.</text>
</comment>
<feature type="region of interest" description="Disordered" evidence="1">
    <location>
        <begin position="45"/>
        <end position="161"/>
    </location>
</feature>